<dbReference type="Gene3D" id="3.40.190.10">
    <property type="entry name" value="Periplasmic binding protein-like II"/>
    <property type="match status" value="2"/>
</dbReference>
<evidence type="ECO:0000313" key="8">
    <source>
        <dbReference type="Proteomes" id="UP000093501"/>
    </source>
</evidence>
<evidence type="ECO:0000256" key="4">
    <source>
        <dbReference type="ARBA" id="ARBA00023139"/>
    </source>
</evidence>
<dbReference type="PROSITE" id="PS51257">
    <property type="entry name" value="PROKAR_LIPOPROTEIN"/>
    <property type="match status" value="1"/>
</dbReference>
<dbReference type="InterPro" id="IPR004872">
    <property type="entry name" value="Lipoprotein_NlpA"/>
</dbReference>
<protein>
    <recommendedName>
        <fullName evidence="6">Lipoprotein</fullName>
    </recommendedName>
</protein>
<dbReference type="PANTHER" id="PTHR30429:SF0">
    <property type="entry name" value="METHIONINE-BINDING LIPOPROTEIN METQ"/>
    <property type="match status" value="1"/>
</dbReference>
<keyword evidence="8" id="KW-1185">Reference proteome</keyword>
<dbReference type="RefSeq" id="WP_068749769.1">
    <property type="nucleotide sequence ID" value="NZ_JBDXXE010000014.1"/>
</dbReference>
<dbReference type="Pfam" id="PF03180">
    <property type="entry name" value="Lipoprotein_9"/>
    <property type="match status" value="1"/>
</dbReference>
<organism evidence="7 8">
    <name type="scientific">Tessaracoccus lapidicaptus</name>
    <dbReference type="NCBI Taxonomy" id="1427523"/>
    <lineage>
        <taxon>Bacteria</taxon>
        <taxon>Bacillati</taxon>
        <taxon>Actinomycetota</taxon>
        <taxon>Actinomycetes</taxon>
        <taxon>Propionibacteriales</taxon>
        <taxon>Propionibacteriaceae</taxon>
        <taxon>Tessaracoccus</taxon>
    </lineage>
</organism>
<dbReference type="SUPFAM" id="SSF53850">
    <property type="entry name" value="Periplasmic binding protein-like II"/>
    <property type="match status" value="1"/>
</dbReference>
<evidence type="ECO:0000256" key="3">
    <source>
        <dbReference type="ARBA" id="ARBA00023136"/>
    </source>
</evidence>
<keyword evidence="2" id="KW-0732">Signal</keyword>
<comment type="subcellular location">
    <subcellularLocation>
        <location evidence="1">Membrane</location>
        <topology evidence="1">Lipid-anchor</topology>
    </subcellularLocation>
</comment>
<dbReference type="AlphaFoldDB" id="A0A1C0ARR3"/>
<evidence type="ECO:0000256" key="5">
    <source>
        <dbReference type="ARBA" id="ARBA00023288"/>
    </source>
</evidence>
<sequence>MRVLTAVAASLAATLALSACGSAEPDDSSAPAGSASAGEVTSLVVGASPVPHAKILEFVRDNLAEEAGLEIEIREFDDYVLPNEALASEELDANYFQHQPYLESQIEEKGYEFTAGEGVHIEPLKVFSDKHDSIDAIPDGATIVITNDVSNQYRGLKLLEKAGLLTDVPDGATVLTLTDAENPKGLKFEETQPEVVVQQLSDPAVDAAVINANFILTAGLDPSEAIESEEVEGNPYANMLVWRTGDDNPGVQKLEELLHSQEVADFIAETWPSGDVIPGNA</sequence>
<proteinExistence type="inferred from homology"/>
<reference evidence="8" key="1">
    <citation type="submission" date="2016-07" db="EMBL/GenBank/DDBJ databases">
        <authorList>
            <person name="Florea S."/>
            <person name="Webb J.S."/>
            <person name="Jaromczyk J."/>
            <person name="Schardl C.L."/>
        </authorList>
    </citation>
    <scope>NUCLEOTIDE SEQUENCE [LARGE SCALE GENOMIC DNA]</scope>
    <source>
        <strain evidence="8">IPBSL-7</strain>
    </source>
</reference>
<evidence type="ECO:0000256" key="6">
    <source>
        <dbReference type="PIRNR" id="PIRNR002854"/>
    </source>
</evidence>
<evidence type="ECO:0000313" key="7">
    <source>
        <dbReference type="EMBL" id="OCL37047.1"/>
    </source>
</evidence>
<evidence type="ECO:0000256" key="2">
    <source>
        <dbReference type="ARBA" id="ARBA00022729"/>
    </source>
</evidence>
<dbReference type="GO" id="GO:0016020">
    <property type="term" value="C:membrane"/>
    <property type="evidence" value="ECO:0007669"/>
    <property type="project" value="UniProtKB-SubCell"/>
</dbReference>
<keyword evidence="3" id="KW-0472">Membrane</keyword>
<name>A0A1C0ARR3_9ACTN</name>
<gene>
    <name evidence="7" type="ORF">BCR15_12375</name>
</gene>
<accession>A0A1C0ARR3</accession>
<keyword evidence="5 6" id="KW-0449">Lipoprotein</keyword>
<dbReference type="PANTHER" id="PTHR30429">
    <property type="entry name" value="D-METHIONINE-BINDING LIPOPROTEIN METQ"/>
    <property type="match status" value="1"/>
</dbReference>
<evidence type="ECO:0000256" key="1">
    <source>
        <dbReference type="ARBA" id="ARBA00004635"/>
    </source>
</evidence>
<comment type="caution">
    <text evidence="7">The sequence shown here is derived from an EMBL/GenBank/DDBJ whole genome shotgun (WGS) entry which is preliminary data.</text>
</comment>
<keyword evidence="4" id="KW-0564">Palmitate</keyword>
<dbReference type="Proteomes" id="UP000093501">
    <property type="component" value="Unassembled WGS sequence"/>
</dbReference>
<dbReference type="PIRSF" id="PIRSF002854">
    <property type="entry name" value="MetQ"/>
    <property type="match status" value="1"/>
</dbReference>
<comment type="similarity">
    <text evidence="6">Belongs to the nlpA lipoprotein family.</text>
</comment>
<dbReference type="EMBL" id="MBQD01000003">
    <property type="protein sequence ID" value="OCL37047.1"/>
    <property type="molecule type" value="Genomic_DNA"/>
</dbReference>